<proteinExistence type="predicted"/>
<evidence type="ECO:0000313" key="1">
    <source>
        <dbReference type="EMBL" id="TQM62513.1"/>
    </source>
</evidence>
<reference evidence="1 2" key="1">
    <citation type="submission" date="2019-06" db="EMBL/GenBank/DDBJ databases">
        <title>Genome sequencing of plant associated microbes to promote plant fitness in Sorghum bicolor and Oryza sativa.</title>
        <authorList>
            <person name="Coleman-Derr D."/>
        </authorList>
    </citation>
    <scope>NUCLEOTIDE SEQUENCE [LARGE SCALE GENOMIC DNA]</scope>
    <source>
        <strain evidence="1 2">KV-663</strain>
    </source>
</reference>
<dbReference type="RefSeq" id="WP_141844597.1">
    <property type="nucleotide sequence ID" value="NZ_VFPM01000002.1"/>
</dbReference>
<evidence type="ECO:0008006" key="3">
    <source>
        <dbReference type="Google" id="ProtNLM"/>
    </source>
</evidence>
<evidence type="ECO:0000313" key="2">
    <source>
        <dbReference type="Proteomes" id="UP000316747"/>
    </source>
</evidence>
<organism evidence="1 2">
    <name type="scientific">Humibacillus xanthopallidus</name>
    <dbReference type="NCBI Taxonomy" id="412689"/>
    <lineage>
        <taxon>Bacteria</taxon>
        <taxon>Bacillati</taxon>
        <taxon>Actinomycetota</taxon>
        <taxon>Actinomycetes</taxon>
        <taxon>Micrococcales</taxon>
        <taxon>Intrasporangiaceae</taxon>
        <taxon>Humibacillus</taxon>
    </lineage>
</organism>
<protein>
    <recommendedName>
        <fullName evidence="3">3-methyladenine DNA glycosylase</fullName>
    </recommendedName>
</protein>
<dbReference type="Proteomes" id="UP000316747">
    <property type="component" value="Unassembled WGS sequence"/>
</dbReference>
<accession>A0A543HVZ1</accession>
<name>A0A543HVZ1_9MICO</name>
<sequence>MQVLDEPTWRERAAAHEARVDSATAAHVARRRDHRAHPVEDFLFTYYSFKPAQLRRWHPGAGVGLAGAGGAPHRDWRFYAVDGDVVSVDIEAFATARGDTLRFVRDLLVRTAGRPARFGCFGLHEWAMVYRQGPSAVRHSAWPLRLGASGTDAVVESHQLTCSHFDAYRFFTPEAAPLNAMTPTRETQPQLEQPGCLHAGMDLYKWAHKLVPVVPSDLVMDCFELARDIRSLDMRAAPYDLRELGYEPVPIETAEGKAAYVAEQRAFAERGQALRKRLIAVCDDILHTARDGT</sequence>
<dbReference type="AlphaFoldDB" id="A0A543HVZ1"/>
<dbReference type="OrthoDB" id="9790578at2"/>
<gene>
    <name evidence="1" type="ORF">FBY41_2547</name>
</gene>
<keyword evidence="2" id="KW-1185">Reference proteome</keyword>
<comment type="caution">
    <text evidence="1">The sequence shown here is derived from an EMBL/GenBank/DDBJ whole genome shotgun (WGS) entry which is preliminary data.</text>
</comment>
<dbReference type="EMBL" id="VFPM01000002">
    <property type="protein sequence ID" value="TQM62513.1"/>
    <property type="molecule type" value="Genomic_DNA"/>
</dbReference>